<dbReference type="NCBIfam" id="TIGR00174">
    <property type="entry name" value="miaA"/>
    <property type="match status" value="1"/>
</dbReference>
<dbReference type="PROSITE" id="PS51471">
    <property type="entry name" value="FE2OG_OXY"/>
    <property type="match status" value="1"/>
</dbReference>
<keyword evidence="9" id="KW-0067">ATP-binding</keyword>
<dbReference type="Gene3D" id="3.40.50.720">
    <property type="entry name" value="NAD(P)-binding Rossmann-like Domain"/>
    <property type="match status" value="3"/>
</dbReference>
<reference evidence="12" key="3">
    <citation type="submission" date="2016-06" db="UniProtKB">
        <authorList>
            <consortium name="WormBaseParasite"/>
        </authorList>
    </citation>
    <scope>IDENTIFICATION</scope>
</reference>
<dbReference type="Gene3D" id="3.30.360.10">
    <property type="entry name" value="Dihydrodipicolinate Reductase, domain 2"/>
    <property type="match status" value="1"/>
</dbReference>
<dbReference type="CDD" id="cd12189">
    <property type="entry name" value="LKR_SDH_like"/>
    <property type="match status" value="1"/>
</dbReference>
<comment type="pathway">
    <text evidence="2">Amino-acid degradation; L-lysine degradation via saccharopine pathway; glutaryl-CoA from L-lysine: step 1/6.</text>
</comment>
<dbReference type="Pfam" id="PF16653">
    <property type="entry name" value="Sacchrp_dh_C"/>
    <property type="match status" value="1"/>
</dbReference>
<comment type="cofactor">
    <cofactor evidence="1">
        <name>Fe(2+)</name>
        <dbReference type="ChEBI" id="CHEBI:29033"/>
    </cofactor>
</comment>
<reference evidence="11" key="1">
    <citation type="submission" date="2013-12" db="EMBL/GenBank/DDBJ databases">
        <authorList>
            <person name="Aslett M."/>
        </authorList>
    </citation>
    <scope>NUCLEOTIDE SEQUENCE [LARGE SCALE GENOMIC DNA]</scope>
    <source>
        <strain evidence="11">Lindley</strain>
    </source>
</reference>
<dbReference type="InterPro" id="IPR007698">
    <property type="entry name" value="AlaDH/PNT_NAD(H)-bd"/>
</dbReference>
<sequence>MIATKFSDRIKTFKPLLVICGCTGTGKSDLGIELAKYFNGEVINADSMQIYKGLDIATNKVTEEEKQGVPHHLMSFCDPCESNYNVHQYRDAVLPLIQNIWRNGKLPIIVGGTGYYMEAVIYYNNLISTNFEKSEILKQELLQKFPTCDLLHDELKRIDPISAAELHKNSRSKVLRALEIFYSTGVRKSEHQKSQREGQSVHFHFGDRLRFKNTLLVTLDADKKVLDERVNKRVDVMLKRGLIEELESFYAQYREHFNAFGIFQCIGLKEFIPYLQLSEAERNSESGQKLLNQCGELVKLHTRQYARNQRKWFYNRIHLRAQYREVPNFIALNTSANFWENVIPFATELTVQAISAWARNDEQLSMVVESFSDQSAKVGGLRPIREWMVSTLSDRPPGLFILFGVFSVSEQLHWVGRCLFEYAEPPNVTNLSSIGTYTGSDVFRACGADKLRWATLGNDYNWTSKEYSTKVRPFPTELKRISQLITDVLGLGPFVPDAAIVNYYPKGASLSPHVDRSERDLSRPLLSFSFGQSAVYLSGGLSLDGPVDALLIRSGDVLVMSGQQRLVYHAVPKILSGETSFDNVGDISPEGAETDEVVKYANRCRVNVTVRQVNAQNLEKEGFDGLIGKKEGGNNGICTPFLPPPRSLPYHSTASSISYTSRGVPTIGIRRETINAWERRAPLSPNHVKVLTRKGVRVLIQPSNRRAFPIQDYIGAGATVQEDLSSAQLILSVKQVPAEDLIPNKTYAFFSHTIKAQPDNMEMLDTILHRKIRLIDFEKITDDEGTRIVMFGKWAGYTGFIDVLHGLGLRLLALGHHTPFIHIALAHNYSDSHMAINAVRDCGYEIALNRMPRSIGPLIFVFTGTGNVSGGAVELFRHLPHEFIDASTLPRVAKKGQLNKVYGCVVSRADHIIRKGGGVYDRDEFEAQPEKYVSRFASEIAPYATVILNCVFWGVNTPRLLTIPDAKYLLTPTVNKSLEVPGCPSLPHRLVFIFVCPLFFNTVFCVLFLMAICDISADPGGSIEFMTECTTIDKPFVIYEADTNKCHENFDTPSGCLICSVDNMPAQLPVEATEQFGSLLLPYMMDLLNCNTDQPFASLQCRDEIKRAIITSDGQLTPGYKYIDELRLEQRRSAHKSRVMAASSKRVLLLGAGMVSDPLAKYFAVQSNVQLTVASDSSKAGQRLASLGTNIDSVVVDVNKEPEVINSLISDHELCISLLPFPFHPQIVRMCIRNHTNMVTSSYITPELQALNDEVEAAGITVMNEAGLDPGIDHMLAMECIDKIHSYGGKVRSFISFAGGLPAPEASDNALRYKFSWSPRGVLLAIMNPARYLFDSRVVDIDGGGEVLNDLYKIDFMPGFSLVGYANRDSTKYADIYGVSGECQTLLRGTLRYEGFVEAVKALKAIGYLSMERKDFLNPMQGPDMTWKQITASLLNQQPDIFPDSLMNIAAESLGKERTRELKALDELGLFSEGIPERQMTPMDTLVPHLAKALAYEQGERDLVVLNHDIEAQLPAGTIERHRISLVAYGDQPLDGFSAMARTVGYTTAVVSHMILDGEIQQRGMLRPVSKAVYRPALQRLKEFGIKATTKVSVKQ</sequence>
<evidence type="ECO:0000313" key="12">
    <source>
        <dbReference type="WBParaSite" id="GPLIN_001216900"/>
    </source>
</evidence>
<dbReference type="InterPro" id="IPR018022">
    <property type="entry name" value="IPT"/>
</dbReference>
<dbReference type="InterPro" id="IPR037151">
    <property type="entry name" value="AlkB-like_sf"/>
</dbReference>
<dbReference type="Gene3D" id="3.40.50.300">
    <property type="entry name" value="P-loop containing nucleotide triphosphate hydrolases"/>
    <property type="match status" value="1"/>
</dbReference>
<dbReference type="SUPFAM" id="SSF51197">
    <property type="entry name" value="Clavaminate synthase-like"/>
    <property type="match status" value="1"/>
</dbReference>
<dbReference type="GO" id="GO:0005524">
    <property type="term" value="F:ATP binding"/>
    <property type="evidence" value="ECO:0007669"/>
    <property type="project" value="UniProtKB-KW"/>
</dbReference>
<dbReference type="SUPFAM" id="SSF52540">
    <property type="entry name" value="P-loop containing nucleoside triphosphate hydrolases"/>
    <property type="match status" value="2"/>
</dbReference>
<dbReference type="InterPro" id="IPR051168">
    <property type="entry name" value="AASS"/>
</dbReference>
<dbReference type="UniPathway" id="UPA00868">
    <property type="reaction ID" value="UER00835"/>
</dbReference>
<dbReference type="PANTHER" id="PTHR11133">
    <property type="entry name" value="SACCHAROPINE DEHYDROGENASE"/>
    <property type="match status" value="1"/>
</dbReference>
<dbReference type="SUPFAM" id="SSF52283">
    <property type="entry name" value="Formate/glycerate dehydrogenase catalytic domain-like"/>
    <property type="match status" value="1"/>
</dbReference>
<dbReference type="InterPro" id="IPR007886">
    <property type="entry name" value="AlaDH/PNT_N"/>
</dbReference>
<dbReference type="SUPFAM" id="SSF51735">
    <property type="entry name" value="NAD(P)-binding Rossmann-fold domains"/>
    <property type="match status" value="1"/>
</dbReference>
<evidence type="ECO:0000256" key="3">
    <source>
        <dbReference type="ARBA" id="ARBA00004720"/>
    </source>
</evidence>
<dbReference type="Proteomes" id="UP000050741">
    <property type="component" value="Unassembled WGS sequence"/>
</dbReference>
<dbReference type="GO" id="GO:0052381">
    <property type="term" value="F:tRNA dimethylallyltransferase activity"/>
    <property type="evidence" value="ECO:0007669"/>
    <property type="project" value="InterPro"/>
</dbReference>
<keyword evidence="11" id="KW-1185">Reference proteome</keyword>
<dbReference type="Gene3D" id="2.60.120.590">
    <property type="entry name" value="Alpha-ketoglutarate-dependent dioxygenase AlkB-like"/>
    <property type="match status" value="1"/>
</dbReference>
<dbReference type="Pfam" id="PF03435">
    <property type="entry name" value="Sacchrp_dh_NADP"/>
    <property type="match status" value="1"/>
</dbReference>
<evidence type="ECO:0000256" key="2">
    <source>
        <dbReference type="ARBA" id="ARBA00004682"/>
    </source>
</evidence>
<keyword evidence="9" id="KW-0547">Nucleotide-binding</keyword>
<dbReference type="Gene3D" id="1.10.1870.10">
    <property type="entry name" value="Domain 3, Saccharopine reductase"/>
    <property type="match status" value="1"/>
</dbReference>
<dbReference type="InterPro" id="IPR032095">
    <property type="entry name" value="Sacchrp_dh-like_C"/>
</dbReference>
<evidence type="ECO:0000256" key="8">
    <source>
        <dbReference type="ARBA" id="ARBA00025744"/>
    </source>
</evidence>
<keyword evidence="5" id="KW-0521">NADP</keyword>
<name>A0A183CH13_GLOPA</name>
<dbReference type="FunFam" id="3.40.50.720:FF:000072">
    <property type="entry name" value="Saccharopine dehydrogenase [NADP(+), L-glutamate-forming]"/>
    <property type="match status" value="1"/>
</dbReference>
<keyword evidence="6" id="KW-0560">Oxidoreductase</keyword>
<dbReference type="PANTHER" id="PTHR11133:SF22">
    <property type="entry name" value="ALPHA-AMINOADIPIC SEMIALDEHYDE SYNTHASE, MITOCHONDRIAL"/>
    <property type="match status" value="1"/>
</dbReference>
<reference evidence="11" key="2">
    <citation type="submission" date="2014-05" db="EMBL/GenBank/DDBJ databases">
        <title>The genome and life-stage specific transcriptomes of Globodera pallida elucidate key aspects of plant parasitism by a cyst nematode.</title>
        <authorList>
            <person name="Cotton J.A."/>
            <person name="Lilley C.J."/>
            <person name="Jones L.M."/>
            <person name="Kikuchi T."/>
            <person name="Reid A.J."/>
            <person name="Thorpe P."/>
            <person name="Tsai I.J."/>
            <person name="Beasley H."/>
            <person name="Blok V."/>
            <person name="Cock P.J.A."/>
            <person name="Van den Akker S.E."/>
            <person name="Holroyd N."/>
            <person name="Hunt M."/>
            <person name="Mantelin S."/>
            <person name="Naghra H."/>
            <person name="Pain A."/>
            <person name="Palomares-Rius J.E."/>
            <person name="Zarowiecki M."/>
            <person name="Berriman M."/>
            <person name="Jones J.T."/>
            <person name="Urwin P.E."/>
        </authorList>
    </citation>
    <scope>NUCLEOTIDE SEQUENCE [LARGE SCALE GENOMIC DNA]</scope>
    <source>
        <strain evidence="11">Lindley</strain>
    </source>
</reference>
<dbReference type="InterPro" id="IPR027450">
    <property type="entry name" value="AlkB-like"/>
</dbReference>
<feature type="domain" description="Fe2OG dioxygenase" evidence="10">
    <location>
        <begin position="495"/>
        <end position="614"/>
    </location>
</feature>
<dbReference type="Pfam" id="PF01262">
    <property type="entry name" value="AlaDh_PNT_C"/>
    <property type="match status" value="1"/>
</dbReference>
<dbReference type="SMART" id="SM01002">
    <property type="entry name" value="AlaDh_PNT_C"/>
    <property type="match status" value="1"/>
</dbReference>
<dbReference type="GO" id="GO:0033512">
    <property type="term" value="P:L-lysine catabolic process to acetyl-CoA via saccharopine"/>
    <property type="evidence" value="ECO:0007669"/>
    <property type="project" value="UniProtKB-UniPathway"/>
</dbReference>
<dbReference type="InterPro" id="IPR027417">
    <property type="entry name" value="P-loop_NTPase"/>
</dbReference>
<dbReference type="Pfam" id="PF05222">
    <property type="entry name" value="AlaDh_PNT_N"/>
    <property type="match status" value="1"/>
</dbReference>
<evidence type="ECO:0000259" key="10">
    <source>
        <dbReference type="PROSITE" id="PS51471"/>
    </source>
</evidence>
<organism evidence="11 12">
    <name type="scientific">Globodera pallida</name>
    <name type="common">Potato cyst nematode worm</name>
    <name type="synonym">Heterodera pallida</name>
    <dbReference type="NCBI Taxonomy" id="36090"/>
    <lineage>
        <taxon>Eukaryota</taxon>
        <taxon>Metazoa</taxon>
        <taxon>Ecdysozoa</taxon>
        <taxon>Nematoda</taxon>
        <taxon>Chromadorea</taxon>
        <taxon>Rhabditida</taxon>
        <taxon>Tylenchina</taxon>
        <taxon>Tylenchomorpha</taxon>
        <taxon>Tylenchoidea</taxon>
        <taxon>Heteroderidae</taxon>
        <taxon>Heteroderinae</taxon>
        <taxon>Globodera</taxon>
    </lineage>
</organism>
<comment type="pathway">
    <text evidence="3">Amino-acid degradation; L-lysine degradation via saccharopine pathway; glutaryl-CoA from L-lysine: step 2/6.</text>
</comment>
<dbReference type="InterPro" id="IPR005123">
    <property type="entry name" value="Oxoglu/Fe-dep_dioxygenase_dom"/>
</dbReference>
<proteinExistence type="inferred from homology"/>
<dbReference type="FunFam" id="3.30.360.10:FF:000008">
    <property type="entry name" value="Alpha-aminoadipic semialdehyde synthase, mitochondrial"/>
    <property type="match status" value="1"/>
</dbReference>
<dbReference type="SUPFAM" id="SSF55347">
    <property type="entry name" value="Glyceraldehyde-3-phosphate dehydrogenase-like, C-terminal domain"/>
    <property type="match status" value="1"/>
</dbReference>
<dbReference type="Pfam" id="PF13532">
    <property type="entry name" value="2OG-FeII_Oxy_2"/>
    <property type="match status" value="1"/>
</dbReference>
<dbReference type="SMART" id="SM01003">
    <property type="entry name" value="AlaDh_PNT_N"/>
    <property type="match status" value="1"/>
</dbReference>
<evidence type="ECO:0000256" key="6">
    <source>
        <dbReference type="ARBA" id="ARBA00023002"/>
    </source>
</evidence>
<dbReference type="WBParaSite" id="GPLIN_001216900">
    <property type="protein sequence ID" value="GPLIN_001216900"/>
    <property type="gene ID" value="GPLIN_001216900"/>
</dbReference>
<dbReference type="HAMAP" id="MF_00185">
    <property type="entry name" value="IPP_trans"/>
    <property type="match status" value="1"/>
</dbReference>
<dbReference type="GO" id="GO:0019878">
    <property type="term" value="P:lysine biosynthetic process via aminoadipic acid"/>
    <property type="evidence" value="ECO:0007669"/>
    <property type="project" value="TreeGrafter"/>
</dbReference>
<accession>A0A183CH13</accession>
<evidence type="ECO:0000313" key="11">
    <source>
        <dbReference type="Proteomes" id="UP000050741"/>
    </source>
</evidence>
<comment type="similarity">
    <text evidence="8">In the C-terminal section; belongs to the saccharopine dehydrogenase family.</text>
</comment>
<evidence type="ECO:0000256" key="5">
    <source>
        <dbReference type="ARBA" id="ARBA00022857"/>
    </source>
</evidence>
<dbReference type="GO" id="GO:0005737">
    <property type="term" value="C:cytoplasm"/>
    <property type="evidence" value="ECO:0007669"/>
    <property type="project" value="TreeGrafter"/>
</dbReference>
<evidence type="ECO:0000256" key="9">
    <source>
        <dbReference type="RuleBase" id="RU003785"/>
    </source>
</evidence>
<dbReference type="FunFam" id="3.40.50.720:FF:000087">
    <property type="entry name" value="alpha-aminoadipic semialdehyde synthase, mitochondrial"/>
    <property type="match status" value="1"/>
</dbReference>
<keyword evidence="7" id="KW-0511">Multifunctional enzyme</keyword>
<dbReference type="Gene3D" id="1.10.20.140">
    <property type="match status" value="1"/>
</dbReference>
<dbReference type="GO" id="GO:0004753">
    <property type="term" value="F:saccharopine dehydrogenase activity"/>
    <property type="evidence" value="ECO:0007669"/>
    <property type="project" value="TreeGrafter"/>
</dbReference>
<evidence type="ECO:0000256" key="7">
    <source>
        <dbReference type="ARBA" id="ARBA00023268"/>
    </source>
</evidence>
<evidence type="ECO:0000256" key="1">
    <source>
        <dbReference type="ARBA" id="ARBA00001954"/>
    </source>
</evidence>
<dbReference type="InterPro" id="IPR005097">
    <property type="entry name" value="Sacchrp_dh_NADP-bd"/>
</dbReference>
<keyword evidence="9" id="KW-0808">Transferase</keyword>
<comment type="similarity">
    <text evidence="9">Belongs to the IPP transferase family.</text>
</comment>
<dbReference type="GO" id="GO:0008033">
    <property type="term" value="P:tRNA processing"/>
    <property type="evidence" value="ECO:0007669"/>
    <property type="project" value="InterPro"/>
</dbReference>
<evidence type="ECO:0000256" key="4">
    <source>
        <dbReference type="ARBA" id="ARBA00005624"/>
    </source>
</evidence>
<dbReference type="Pfam" id="PF01715">
    <property type="entry name" value="IPPT"/>
    <property type="match status" value="1"/>
</dbReference>
<comment type="similarity">
    <text evidence="4">In the N-terminal section; belongs to the AlaDH/PNT family.</text>
</comment>
<dbReference type="InterPro" id="IPR036291">
    <property type="entry name" value="NAD(P)-bd_dom_sf"/>
</dbReference>
<protein>
    <submittedName>
        <fullName evidence="12">Fe2OG dioxygenase domain-containing protein</fullName>
    </submittedName>
</protein>